<dbReference type="AlphaFoldDB" id="A0A8X6WGS7"/>
<keyword evidence="3" id="KW-1185">Reference proteome</keyword>
<comment type="caution">
    <text evidence="2">The sequence shown here is derived from an EMBL/GenBank/DDBJ whole genome shotgun (WGS) entry which is preliminary data.</text>
</comment>
<reference evidence="2" key="1">
    <citation type="submission" date="2020-08" db="EMBL/GenBank/DDBJ databases">
        <title>Multicomponent nature underlies the extraordinary mechanical properties of spider dragline silk.</title>
        <authorList>
            <person name="Kono N."/>
            <person name="Nakamura H."/>
            <person name="Mori M."/>
            <person name="Yoshida Y."/>
            <person name="Ohtoshi R."/>
            <person name="Malay A.D."/>
            <person name="Moran D.A.P."/>
            <person name="Tomita M."/>
            <person name="Numata K."/>
            <person name="Arakawa K."/>
        </authorList>
    </citation>
    <scope>NUCLEOTIDE SEQUENCE</scope>
</reference>
<evidence type="ECO:0000313" key="2">
    <source>
        <dbReference type="EMBL" id="GFY34644.1"/>
    </source>
</evidence>
<dbReference type="Proteomes" id="UP000887159">
    <property type="component" value="Unassembled WGS sequence"/>
</dbReference>
<evidence type="ECO:0000256" key="1">
    <source>
        <dbReference type="SAM" id="MobiDB-lite"/>
    </source>
</evidence>
<evidence type="ECO:0000313" key="3">
    <source>
        <dbReference type="Proteomes" id="UP000887159"/>
    </source>
</evidence>
<feature type="region of interest" description="Disordered" evidence="1">
    <location>
        <begin position="48"/>
        <end position="67"/>
    </location>
</feature>
<accession>A0A8X6WGS7</accession>
<gene>
    <name evidence="2" type="ORF">TNCV_1373351</name>
</gene>
<protein>
    <submittedName>
        <fullName evidence="2">Uncharacterized protein</fullName>
    </submittedName>
</protein>
<dbReference type="EMBL" id="BMAU01021426">
    <property type="protein sequence ID" value="GFY34644.1"/>
    <property type="molecule type" value="Genomic_DNA"/>
</dbReference>
<name>A0A8X6WGS7_TRICX</name>
<organism evidence="2 3">
    <name type="scientific">Trichonephila clavipes</name>
    <name type="common">Golden silk orbweaver</name>
    <name type="synonym">Nephila clavipes</name>
    <dbReference type="NCBI Taxonomy" id="2585209"/>
    <lineage>
        <taxon>Eukaryota</taxon>
        <taxon>Metazoa</taxon>
        <taxon>Ecdysozoa</taxon>
        <taxon>Arthropoda</taxon>
        <taxon>Chelicerata</taxon>
        <taxon>Arachnida</taxon>
        <taxon>Araneae</taxon>
        <taxon>Araneomorphae</taxon>
        <taxon>Entelegynae</taxon>
        <taxon>Araneoidea</taxon>
        <taxon>Nephilidae</taxon>
        <taxon>Trichonephila</taxon>
    </lineage>
</organism>
<proteinExistence type="predicted"/>
<sequence length="67" mass="7389">MTCKAFKYRIRLAIFRCVWGVHCNSYCQTLHIGATTSANLNDATAVPASPLVDRPGPDRLWPDSANP</sequence>